<name>A0A841RM28_9BACI</name>
<keyword evidence="3" id="KW-1185">Reference proteome</keyword>
<feature type="transmembrane region" description="Helical" evidence="1">
    <location>
        <begin position="78"/>
        <end position="97"/>
    </location>
</feature>
<keyword evidence="1" id="KW-0812">Transmembrane</keyword>
<evidence type="ECO:0000313" key="2">
    <source>
        <dbReference type="EMBL" id="MBB6512982.1"/>
    </source>
</evidence>
<dbReference type="RefSeq" id="WP_184247281.1">
    <property type="nucleotide sequence ID" value="NZ_BAAACU010000042.1"/>
</dbReference>
<protein>
    <submittedName>
        <fullName evidence="2">Uncharacterized protein</fullName>
    </submittedName>
</protein>
<comment type="caution">
    <text evidence="2">The sequence shown here is derived from an EMBL/GenBank/DDBJ whole genome shotgun (WGS) entry which is preliminary data.</text>
</comment>
<organism evidence="2 3">
    <name type="scientific">Gracilibacillus halotolerans</name>
    <dbReference type="NCBI Taxonomy" id="74386"/>
    <lineage>
        <taxon>Bacteria</taxon>
        <taxon>Bacillati</taxon>
        <taxon>Bacillota</taxon>
        <taxon>Bacilli</taxon>
        <taxon>Bacillales</taxon>
        <taxon>Bacillaceae</taxon>
        <taxon>Gracilibacillus</taxon>
    </lineage>
</organism>
<sequence length="155" mass="17563">MRWITIVLLTVGSLLINAVSIYNVFLGIASLFLLLIVSITHLFVTLVNKAKRTSHTNFAVRNLANYGTHSPTRTMNKFAVVFGLIVVYVMSVFFTILQMYQRENFTDFLTRHFNEQLLFVAEILSVIGYVLFVSSLLGVTIYCIRAIKKEAVFTG</sequence>
<keyword evidence="1" id="KW-1133">Transmembrane helix</keyword>
<feature type="transmembrane region" description="Helical" evidence="1">
    <location>
        <begin position="117"/>
        <end position="144"/>
    </location>
</feature>
<feature type="transmembrane region" description="Helical" evidence="1">
    <location>
        <begin position="28"/>
        <end position="47"/>
    </location>
</feature>
<keyword evidence="1" id="KW-0472">Membrane</keyword>
<reference evidence="2 3" key="1">
    <citation type="submission" date="2020-08" db="EMBL/GenBank/DDBJ databases">
        <title>Genomic Encyclopedia of Type Strains, Phase IV (KMG-IV): sequencing the most valuable type-strain genomes for metagenomic binning, comparative biology and taxonomic classification.</title>
        <authorList>
            <person name="Goeker M."/>
        </authorList>
    </citation>
    <scope>NUCLEOTIDE SEQUENCE [LARGE SCALE GENOMIC DNA]</scope>
    <source>
        <strain evidence="2 3">DSM 11805</strain>
    </source>
</reference>
<dbReference type="EMBL" id="JACHON010000006">
    <property type="protein sequence ID" value="MBB6512982.1"/>
    <property type="molecule type" value="Genomic_DNA"/>
</dbReference>
<proteinExistence type="predicted"/>
<dbReference type="AlphaFoldDB" id="A0A841RM28"/>
<evidence type="ECO:0000256" key="1">
    <source>
        <dbReference type="SAM" id="Phobius"/>
    </source>
</evidence>
<dbReference type="Proteomes" id="UP000572212">
    <property type="component" value="Unassembled WGS sequence"/>
</dbReference>
<accession>A0A841RM28</accession>
<gene>
    <name evidence="2" type="ORF">GGQ92_001771</name>
</gene>
<evidence type="ECO:0000313" key="3">
    <source>
        <dbReference type="Proteomes" id="UP000572212"/>
    </source>
</evidence>